<comment type="caution">
    <text evidence="2">The sequence shown here is derived from an EMBL/GenBank/DDBJ whole genome shotgun (WGS) entry which is preliminary data.</text>
</comment>
<keyword evidence="3" id="KW-1185">Reference proteome</keyword>
<dbReference type="SUPFAM" id="SSF53955">
    <property type="entry name" value="Lysozyme-like"/>
    <property type="match status" value="1"/>
</dbReference>
<sequence>MTKKGWLALGAAAAVIPLLLGVGAFVALTGAVAADQDEQRRQAAYLSGVAQAAPASVKGIGPVMLSAYANAASRTIKLRPKCKGMRWSVLAGFGRVESHHAAGHRIADDGTITPRIIGARLDGSGAGGNTSKVADTDGGTWDDDTAYDRAVGPMQFLPSTWNGPTGQDGNGDGIKDPHNAFDAVLGAAVYLCGTGHSDLSDDNQLRKAALRYNHAGWYADEVLQYVHQYDQAGDVLGNTSSNGPVPVSVSLPSPPAAYQGGATACSYADPTGGRCLTGATAHGYQEILNKWPRWHGGIGCQTPRAEGGEHPLGRACDYTPGTLGTRASDTALAQGWALAAWLRKNADALDVQYVIWQGRIWSINHSQDEGGWGRPYDHGLNNTHTITGGHYDHVHVTYTV</sequence>
<dbReference type="CDD" id="cd13399">
    <property type="entry name" value="Slt35-like"/>
    <property type="match status" value="1"/>
</dbReference>
<dbReference type="InterPro" id="IPR043426">
    <property type="entry name" value="MltB-like"/>
</dbReference>
<gene>
    <name evidence="2" type="ORF">ACEG43_39010</name>
</gene>
<dbReference type="Proteomes" id="UP001571476">
    <property type="component" value="Unassembled WGS sequence"/>
</dbReference>
<dbReference type="PANTHER" id="PTHR30163">
    <property type="entry name" value="MEMBRANE-BOUND LYTIC MUREIN TRANSGLYCOSYLASE B"/>
    <property type="match status" value="1"/>
</dbReference>
<feature type="domain" description="ARB-07466-like C-terminal" evidence="1">
    <location>
        <begin position="274"/>
        <end position="382"/>
    </location>
</feature>
<protein>
    <submittedName>
        <fullName evidence="2">Lytic transglycosylase domain-containing protein</fullName>
    </submittedName>
</protein>
<accession>A0ABV4SV58</accession>
<dbReference type="InterPro" id="IPR023346">
    <property type="entry name" value="Lysozyme-like_dom_sf"/>
</dbReference>
<reference evidence="2 3" key="1">
    <citation type="submission" date="2024-08" db="EMBL/GenBank/DDBJ databases">
        <title>Genome sequence of Streptomyces aureus CACIA-1.46HGO.</title>
        <authorList>
            <person name="Evangelista-Martinez Z."/>
        </authorList>
    </citation>
    <scope>NUCLEOTIDE SEQUENCE [LARGE SCALE GENOMIC DNA]</scope>
    <source>
        <strain evidence="2 3">CACIA-1.46HGO</strain>
    </source>
</reference>
<dbReference type="RefSeq" id="WP_372566165.1">
    <property type="nucleotide sequence ID" value="NZ_JBGOSP010000033.1"/>
</dbReference>
<proteinExistence type="predicted"/>
<dbReference type="Gene3D" id="1.10.530.10">
    <property type="match status" value="1"/>
</dbReference>
<evidence type="ECO:0000313" key="3">
    <source>
        <dbReference type="Proteomes" id="UP001571476"/>
    </source>
</evidence>
<dbReference type="InterPro" id="IPR058593">
    <property type="entry name" value="ARB_07466-like_C"/>
</dbReference>
<evidence type="ECO:0000259" key="1">
    <source>
        <dbReference type="Pfam" id="PF26571"/>
    </source>
</evidence>
<name>A0ABV4SV58_9ACTN</name>
<organism evidence="2 3">
    <name type="scientific">Streptomyces aureus</name>
    <dbReference type="NCBI Taxonomy" id="193461"/>
    <lineage>
        <taxon>Bacteria</taxon>
        <taxon>Bacillati</taxon>
        <taxon>Actinomycetota</taxon>
        <taxon>Actinomycetes</taxon>
        <taxon>Kitasatosporales</taxon>
        <taxon>Streptomycetaceae</taxon>
        <taxon>Streptomyces</taxon>
    </lineage>
</organism>
<dbReference type="PANTHER" id="PTHR30163:SF8">
    <property type="entry name" value="LYTIC MUREIN TRANSGLYCOSYLASE"/>
    <property type="match status" value="1"/>
</dbReference>
<dbReference type="Pfam" id="PF26571">
    <property type="entry name" value="VldE"/>
    <property type="match status" value="1"/>
</dbReference>
<evidence type="ECO:0000313" key="2">
    <source>
        <dbReference type="EMBL" id="MFA3842118.1"/>
    </source>
</evidence>
<dbReference type="EMBL" id="JBGOSP010000033">
    <property type="protein sequence ID" value="MFA3842118.1"/>
    <property type="molecule type" value="Genomic_DNA"/>
</dbReference>